<evidence type="ECO:0000313" key="2">
    <source>
        <dbReference type="Proteomes" id="UP000694918"/>
    </source>
</evidence>
<evidence type="ECO:0000256" key="1">
    <source>
        <dbReference type="SAM" id="SignalP"/>
    </source>
</evidence>
<sequence>MMLREFNLFLLAFSVILACICRIKKHLGQRRPRLARAELAVLVSSDRLTHWVHGEFKKSKLQRLDERLLGRHVWII</sequence>
<gene>
    <name evidence="3" type="primary">LOC105127956</name>
</gene>
<dbReference type="KEGG" id="peu:105127956"/>
<proteinExistence type="predicted"/>
<feature type="signal peptide" evidence="1">
    <location>
        <begin position="1"/>
        <end position="18"/>
    </location>
</feature>
<dbReference type="GeneID" id="105127956"/>
<keyword evidence="2" id="KW-1185">Reference proteome</keyword>
<reference evidence="3" key="1">
    <citation type="submission" date="2025-08" db="UniProtKB">
        <authorList>
            <consortium name="RefSeq"/>
        </authorList>
    </citation>
    <scope>IDENTIFICATION</scope>
</reference>
<name>A0AAJ6UF73_POPEU</name>
<protein>
    <submittedName>
        <fullName evidence="3">Uncharacterized protein LOC105127956</fullName>
    </submittedName>
</protein>
<dbReference type="AlphaFoldDB" id="A0AAJ6UF73"/>
<dbReference type="PROSITE" id="PS51257">
    <property type="entry name" value="PROKAR_LIPOPROTEIN"/>
    <property type="match status" value="1"/>
</dbReference>
<keyword evidence="1" id="KW-0732">Signal</keyword>
<evidence type="ECO:0000313" key="3">
    <source>
        <dbReference type="RefSeq" id="XP_011027740.1"/>
    </source>
</evidence>
<organism evidence="2 3">
    <name type="scientific">Populus euphratica</name>
    <name type="common">Euphrates poplar</name>
    <dbReference type="NCBI Taxonomy" id="75702"/>
    <lineage>
        <taxon>Eukaryota</taxon>
        <taxon>Viridiplantae</taxon>
        <taxon>Streptophyta</taxon>
        <taxon>Embryophyta</taxon>
        <taxon>Tracheophyta</taxon>
        <taxon>Spermatophyta</taxon>
        <taxon>Magnoliopsida</taxon>
        <taxon>eudicotyledons</taxon>
        <taxon>Gunneridae</taxon>
        <taxon>Pentapetalae</taxon>
        <taxon>rosids</taxon>
        <taxon>fabids</taxon>
        <taxon>Malpighiales</taxon>
        <taxon>Salicaceae</taxon>
        <taxon>Saliceae</taxon>
        <taxon>Populus</taxon>
    </lineage>
</organism>
<dbReference type="RefSeq" id="XP_011027740.1">
    <property type="nucleotide sequence ID" value="XM_011029438.1"/>
</dbReference>
<accession>A0AAJ6UF73</accession>
<feature type="chain" id="PRO_5042539984" evidence="1">
    <location>
        <begin position="19"/>
        <end position="76"/>
    </location>
</feature>
<dbReference type="Proteomes" id="UP000694918">
    <property type="component" value="Unplaced"/>
</dbReference>